<dbReference type="PATRIC" id="fig|1405.8.peg.5181"/>
<evidence type="ECO:0000313" key="5">
    <source>
        <dbReference type="Proteomes" id="UP000264294"/>
    </source>
</evidence>
<gene>
    <name evidence="3" type="ORF">D0U04_23630</name>
    <name evidence="2" type="ORF">DJ93_5028</name>
</gene>
<evidence type="ECO:0000256" key="1">
    <source>
        <dbReference type="SAM" id="Phobius"/>
    </source>
</evidence>
<organism evidence="2 4">
    <name type="scientific">Bacillus clarus</name>
    <dbReference type="NCBI Taxonomy" id="2338372"/>
    <lineage>
        <taxon>Bacteria</taxon>
        <taxon>Bacillati</taxon>
        <taxon>Bacillota</taxon>
        <taxon>Bacilli</taxon>
        <taxon>Bacillales</taxon>
        <taxon>Bacillaceae</taxon>
        <taxon>Bacillus</taxon>
        <taxon>Bacillus cereus group</taxon>
    </lineage>
</organism>
<evidence type="ECO:0000313" key="2">
    <source>
        <dbReference type="EMBL" id="KFM98765.1"/>
    </source>
</evidence>
<dbReference type="EMBL" id="JMQC01000008">
    <property type="protein sequence ID" value="KFM98765.1"/>
    <property type="molecule type" value="Genomic_DNA"/>
</dbReference>
<keyword evidence="1" id="KW-0472">Membrane</keyword>
<reference evidence="2 4" key="1">
    <citation type="submission" date="2014-04" db="EMBL/GenBank/DDBJ databases">
        <authorList>
            <person name="Bishop-Lilly K.A."/>
            <person name="Broomall S.M."/>
            <person name="Chain P.S."/>
            <person name="Chertkov O."/>
            <person name="Coyne S.R."/>
            <person name="Daligault H.E."/>
            <person name="Davenport K.W."/>
            <person name="Erkkila T."/>
            <person name="Frey K.G."/>
            <person name="Gibbons H.S."/>
            <person name="Gu W."/>
            <person name="Jaissle J."/>
            <person name="Johnson S.L."/>
            <person name="Koroleva G.I."/>
            <person name="Ladner J.T."/>
            <person name="Lo C.-C."/>
            <person name="Minogue T.D."/>
            <person name="Munk C."/>
            <person name="Palacios G.F."/>
            <person name="Redden C.L."/>
            <person name="Rosenzweig C.N."/>
            <person name="Scholz M.B."/>
            <person name="Teshima H."/>
            <person name="Xu Y."/>
        </authorList>
    </citation>
    <scope>NUCLEOTIDE SEQUENCE [LARGE SCALE GENOMIC DNA]</scope>
    <source>
        <strain evidence="2 4">BHP</strain>
    </source>
</reference>
<sequence>MAVRIIEDLHQMSILLMLLCSFCFYRYLKNIKRERKLTAFEFTMYIITPFATFIWGVTSIIKFLSES</sequence>
<dbReference type="Proteomes" id="UP000029389">
    <property type="component" value="Unassembled WGS sequence"/>
</dbReference>
<evidence type="ECO:0000313" key="3">
    <source>
        <dbReference type="EMBL" id="RFT63956.1"/>
    </source>
</evidence>
<dbReference type="AlphaFoldDB" id="A0A090Z2W5"/>
<feature type="transmembrane region" description="Helical" evidence="1">
    <location>
        <begin position="12"/>
        <end position="28"/>
    </location>
</feature>
<keyword evidence="1" id="KW-1133">Transmembrane helix</keyword>
<feature type="transmembrane region" description="Helical" evidence="1">
    <location>
        <begin position="40"/>
        <end position="61"/>
    </location>
</feature>
<evidence type="ECO:0000313" key="4">
    <source>
        <dbReference type="Proteomes" id="UP000029389"/>
    </source>
</evidence>
<protein>
    <submittedName>
        <fullName evidence="2">Putative membrane protein</fullName>
    </submittedName>
</protein>
<comment type="caution">
    <text evidence="2">The sequence shown here is derived from an EMBL/GenBank/DDBJ whole genome shotgun (WGS) entry which is preliminary data.</text>
</comment>
<dbReference type="RefSeq" id="WP_042983802.1">
    <property type="nucleotide sequence ID" value="NZ_JMQC01000008.1"/>
</dbReference>
<reference evidence="3 5" key="2">
    <citation type="submission" date="2018-08" db="EMBL/GenBank/DDBJ databases">
        <title>Bacillus clarus sp. nov. strain PS00077A.</title>
        <authorList>
            <person name="Mendez Acevedo M."/>
            <person name="Carroll L."/>
            <person name="Mukherjee M."/>
            <person name="Wiedmann M."/>
            <person name="Kovac J."/>
        </authorList>
    </citation>
    <scope>NUCLEOTIDE SEQUENCE [LARGE SCALE GENOMIC DNA]</scope>
    <source>
        <strain evidence="3 5">PS00077A</strain>
    </source>
</reference>
<proteinExistence type="predicted"/>
<name>A0A090Z2W5_9BACI</name>
<keyword evidence="1" id="KW-0812">Transmembrane</keyword>
<keyword evidence="5" id="KW-1185">Reference proteome</keyword>
<dbReference type="Proteomes" id="UP000264294">
    <property type="component" value="Unassembled WGS sequence"/>
</dbReference>
<dbReference type="EMBL" id="QVOD01000041">
    <property type="protein sequence ID" value="RFT63956.1"/>
    <property type="molecule type" value="Genomic_DNA"/>
</dbReference>
<accession>A0A090Z2W5</accession>